<dbReference type="InterPro" id="IPR005097">
    <property type="entry name" value="Sacchrp_dh_NADP-bd"/>
</dbReference>
<evidence type="ECO:0000259" key="1">
    <source>
        <dbReference type="Pfam" id="PF03435"/>
    </source>
</evidence>
<dbReference type="InterPro" id="IPR036291">
    <property type="entry name" value="NAD(P)-bd_dom_sf"/>
</dbReference>
<name>A0A941DSJ5_9BACI</name>
<dbReference type="PANTHER" id="PTHR43796:SF2">
    <property type="entry name" value="CARBOXYNORSPERMIDINE SYNTHASE"/>
    <property type="match status" value="1"/>
</dbReference>
<dbReference type="Proteomes" id="UP000675284">
    <property type="component" value="Unassembled WGS sequence"/>
</dbReference>
<reference evidence="2" key="1">
    <citation type="submission" date="2021-04" db="EMBL/GenBank/DDBJ databases">
        <title>Isolation and polyphasic classification of algal microorganism.</title>
        <authorList>
            <person name="Wang S."/>
        </authorList>
    </citation>
    <scope>NUCLEOTIDE SEQUENCE</scope>
    <source>
        <strain evidence="2">720a</strain>
    </source>
</reference>
<evidence type="ECO:0000313" key="3">
    <source>
        <dbReference type="Proteomes" id="UP000675284"/>
    </source>
</evidence>
<dbReference type="SUPFAM" id="SSF51735">
    <property type="entry name" value="NAD(P)-binding Rossmann-fold domains"/>
    <property type="match status" value="1"/>
</dbReference>
<dbReference type="EMBL" id="JAGSOT010000003">
    <property type="protein sequence ID" value="MBR7794722.1"/>
    <property type="molecule type" value="Genomic_DNA"/>
</dbReference>
<dbReference type="AlphaFoldDB" id="A0A941DSJ5"/>
<comment type="caution">
    <text evidence="2">The sequence shown here is derived from an EMBL/GenBank/DDBJ whole genome shotgun (WGS) entry which is preliminary data.</text>
</comment>
<dbReference type="PANTHER" id="PTHR43796">
    <property type="entry name" value="CARBOXYNORSPERMIDINE SYNTHASE"/>
    <property type="match status" value="1"/>
</dbReference>
<proteinExistence type="predicted"/>
<accession>A0A941DSJ5</accession>
<protein>
    <submittedName>
        <fullName evidence="2">Saccharopine dehydrogenase NADP-binding domain-containing protein</fullName>
    </submittedName>
</protein>
<sequence length="351" mass="39851">MKDHILVVGGYGHVGRLICQQLENLYPDKVIAAGRSFSKAREFCSTTNGSVIPLELDITKSLPSDLFETVRIVVMCLDQKDTGFIQACFANNVDYIDISANHSFLSRIEELQTEAMNHKTAAVLSVGLAPGLTNLLARHTKSYLDNTEEMDIYVMLGLGDRHGRAAIEWTIDNLNTRFQVYSNWEKVNVDTFSSGKTTYFGKELGERKGYRFYFSDQNSLPHTLQIPTVSTRLCFDSKVITYVIMLLKRVGIFRLIKYQSIRKVMVWLFSKIRWGKELYALKIDAFGEVSGKRVKAECSIQGRQEALLTAKIAAKLTEKLYTMKGLNGIYHLEELFDIDSFYPDVIAPHVR</sequence>
<keyword evidence="3" id="KW-1185">Reference proteome</keyword>
<organism evidence="2 3">
    <name type="scientific">Virgibacillus salarius</name>
    <dbReference type="NCBI Taxonomy" id="447199"/>
    <lineage>
        <taxon>Bacteria</taxon>
        <taxon>Bacillati</taxon>
        <taxon>Bacillota</taxon>
        <taxon>Bacilli</taxon>
        <taxon>Bacillales</taxon>
        <taxon>Bacillaceae</taxon>
        <taxon>Virgibacillus</taxon>
    </lineage>
</organism>
<evidence type="ECO:0000313" key="2">
    <source>
        <dbReference type="EMBL" id="MBR7794722.1"/>
    </source>
</evidence>
<dbReference type="Gene3D" id="3.40.50.720">
    <property type="entry name" value="NAD(P)-binding Rossmann-like Domain"/>
    <property type="match status" value="1"/>
</dbReference>
<dbReference type="Gene3D" id="3.30.360.10">
    <property type="entry name" value="Dihydrodipicolinate Reductase, domain 2"/>
    <property type="match status" value="1"/>
</dbReference>
<feature type="domain" description="Saccharopine dehydrogenase NADP binding" evidence="1">
    <location>
        <begin position="5"/>
        <end position="116"/>
    </location>
</feature>
<dbReference type="Pfam" id="PF03435">
    <property type="entry name" value="Sacchrp_dh_NADP"/>
    <property type="match status" value="1"/>
</dbReference>
<gene>
    <name evidence="2" type="ORF">KCX74_01545</name>
</gene>
<dbReference type="RefSeq" id="WP_166529842.1">
    <property type="nucleotide sequence ID" value="NZ_JAGSOT010000003.1"/>
</dbReference>